<evidence type="ECO:0000256" key="1">
    <source>
        <dbReference type="ARBA" id="ARBA00004123"/>
    </source>
</evidence>
<evidence type="ECO:0000256" key="9">
    <source>
        <dbReference type="ARBA" id="ARBA00023136"/>
    </source>
</evidence>
<dbReference type="InterPro" id="IPR009316">
    <property type="entry name" value="COG2"/>
</dbReference>
<evidence type="ECO:0000256" key="12">
    <source>
        <dbReference type="ARBA" id="ARBA00031344"/>
    </source>
</evidence>
<sequence>MKEDLKSLKENFLRIVEAARYEERSQLSKTTASLYDTSQVQVRAAKIVLAGENLMKLIAELKTFLVIYDFPAINENLKKRNSALDEETKKIKSNLLSIREELGDQLYPGEDEYYSTLRPLKSTVYSQPDTEPENFIQNGHRSNLPQPMQNYVQIVDDPIMEGGRANGENGLVSSLALLPDPQEHICFDKSEFMRDNHRVEQFVSDCRRRVPLEKLREDLEQYFRLLKTAMVDLINKDYAEFVNLSTNLVDLDKAINQLKPPLTRIKSDVEIIASEIDSGLCRIKSLLERKREILSKKLLLKHMIGLQEKLMLLETNEALPLHESAEIWNQLQHHSKNTKGTALAAELTDRISFVESRFLDRLENAFIDALGDENLDSLHMILWSFSSIDRASVAESLVRQHLCKPYVKQCFSEKTTNELSQILNSLLDLVPTYISPLQNVIDGRHNEKSPIYGFDFITNSVFPEIVSGLQRYLPSLFIPSENVHDFRERYILSMDFLDQLERQCSSQSSVIRLRSEQSYHTFHSSFSLESYFSIVSKEIIQECEDAFKSDLQRDKSADAVFNLVITTRITELLRKCLSEDTMLPPARHNFFLLQIQIIFRFSKWASVQIAVCSDYGEDIDYASLVCLHEDLLKLSTFIPTLFQIEDTVNESETIFSAAHDEIRKRISESVTLIRKYVQDHIIARCLPLVKSVNDIPRQYRRTQRVPPTEASPYIQQLCAPISDFCEKCPNVNNWTETLYDSIVVEFQSTIVDVLEASRKMEASLAKLQQMRKKQQGKNDDGLSDDEKIRKQIQLDVESFIQRFRDLGVPETNKNVQSLQELISF</sequence>
<keyword evidence="10" id="KW-0804">Transcription</keyword>
<evidence type="ECO:0000259" key="13">
    <source>
        <dbReference type="Pfam" id="PF06148"/>
    </source>
</evidence>
<organism evidence="15 16">
    <name type="scientific">Oikopleura dioica</name>
    <name type="common">Tunicate</name>
    <dbReference type="NCBI Taxonomy" id="34765"/>
    <lineage>
        <taxon>Eukaryota</taxon>
        <taxon>Metazoa</taxon>
        <taxon>Chordata</taxon>
        <taxon>Tunicata</taxon>
        <taxon>Appendicularia</taxon>
        <taxon>Copelata</taxon>
        <taxon>Oikopleuridae</taxon>
        <taxon>Oikopleura</taxon>
    </lineage>
</organism>
<keyword evidence="9" id="KW-0472">Membrane</keyword>
<dbReference type="EMBL" id="OU015569">
    <property type="protein sequence ID" value="CAG5098354.1"/>
    <property type="molecule type" value="Genomic_DNA"/>
</dbReference>
<keyword evidence="16" id="KW-1185">Reference proteome</keyword>
<comment type="similarity">
    <text evidence="3">Belongs to the COG2 family.</text>
</comment>
<evidence type="ECO:0000313" key="15">
    <source>
        <dbReference type="EMBL" id="CAG5098354.1"/>
    </source>
</evidence>
<dbReference type="Pfam" id="PF06179">
    <property type="entry name" value="Med22"/>
    <property type="match status" value="1"/>
</dbReference>
<dbReference type="Pfam" id="PF12022">
    <property type="entry name" value="COG2_C"/>
    <property type="match status" value="1"/>
</dbReference>
<comment type="subcellular location">
    <subcellularLocation>
        <location evidence="2">Golgi apparatus membrane</location>
        <topology evidence="2">Peripheral membrane protein</topology>
    </subcellularLocation>
    <subcellularLocation>
        <location evidence="1">Nucleus</location>
    </subcellularLocation>
</comment>
<evidence type="ECO:0000259" key="14">
    <source>
        <dbReference type="Pfam" id="PF12022"/>
    </source>
</evidence>
<keyword evidence="5" id="KW-0813">Transport</keyword>
<dbReference type="Proteomes" id="UP001158576">
    <property type="component" value="Chromosome XSR"/>
</dbReference>
<evidence type="ECO:0000256" key="11">
    <source>
        <dbReference type="ARBA" id="ARBA00023242"/>
    </source>
</evidence>
<protein>
    <recommendedName>
        <fullName evidence="4">Conserved oligomeric Golgi complex subunit 2</fullName>
    </recommendedName>
    <alternativeName>
        <fullName evidence="12">Component of oligomeric Golgi complex 2</fullName>
    </alternativeName>
</protein>
<evidence type="ECO:0000256" key="7">
    <source>
        <dbReference type="ARBA" id="ARBA00023015"/>
    </source>
</evidence>
<keyword evidence="6" id="KW-0653">Protein transport</keyword>
<feature type="domain" description="Conserved oligomeric Golgi complex subunit 2 N-terminal" evidence="13">
    <location>
        <begin position="186"/>
        <end position="258"/>
    </location>
</feature>
<dbReference type="InterPro" id="IPR024603">
    <property type="entry name" value="COG_complex_COG2_C"/>
</dbReference>
<evidence type="ECO:0000256" key="3">
    <source>
        <dbReference type="ARBA" id="ARBA00007603"/>
    </source>
</evidence>
<reference evidence="15 16" key="1">
    <citation type="submission" date="2021-04" db="EMBL/GenBank/DDBJ databases">
        <authorList>
            <person name="Bliznina A."/>
        </authorList>
    </citation>
    <scope>NUCLEOTIDE SEQUENCE [LARGE SCALE GENOMIC DNA]</scope>
</reference>
<evidence type="ECO:0000256" key="4">
    <source>
        <dbReference type="ARBA" id="ARBA00020977"/>
    </source>
</evidence>
<proteinExistence type="inferred from homology"/>
<dbReference type="InterPro" id="IPR024602">
    <property type="entry name" value="COG_su2_N"/>
</dbReference>
<keyword evidence="11" id="KW-0539">Nucleus</keyword>
<evidence type="ECO:0000256" key="8">
    <source>
        <dbReference type="ARBA" id="ARBA00023034"/>
    </source>
</evidence>
<dbReference type="PANTHER" id="PTHR12961:SF0">
    <property type="entry name" value="CONSERVED OLIGOMERIC GOLGI COMPLEX SUBUNIT 2"/>
    <property type="match status" value="1"/>
</dbReference>
<feature type="domain" description="COG complex component COG2 C-terminal" evidence="14">
    <location>
        <begin position="526"/>
        <end position="796"/>
    </location>
</feature>
<dbReference type="InterPro" id="IPR009332">
    <property type="entry name" value="Med22"/>
</dbReference>
<accession>A0ABN7SDB7</accession>
<gene>
    <name evidence="15" type="ORF">OKIOD_LOCUS7151</name>
</gene>
<evidence type="ECO:0000256" key="5">
    <source>
        <dbReference type="ARBA" id="ARBA00022448"/>
    </source>
</evidence>
<evidence type="ECO:0000313" key="16">
    <source>
        <dbReference type="Proteomes" id="UP001158576"/>
    </source>
</evidence>
<keyword evidence="8" id="KW-0333">Golgi apparatus</keyword>
<evidence type="ECO:0000256" key="10">
    <source>
        <dbReference type="ARBA" id="ARBA00023163"/>
    </source>
</evidence>
<dbReference type="Pfam" id="PF06148">
    <property type="entry name" value="COG2_N"/>
    <property type="match status" value="1"/>
</dbReference>
<dbReference type="PANTHER" id="PTHR12961">
    <property type="entry name" value="CONSERVED OLIGOMERIC GOLGI COMPLEX COMPONENT 2"/>
    <property type="match status" value="1"/>
</dbReference>
<keyword evidence="7" id="KW-0805">Transcription regulation</keyword>
<evidence type="ECO:0000256" key="2">
    <source>
        <dbReference type="ARBA" id="ARBA00004395"/>
    </source>
</evidence>
<evidence type="ECO:0000256" key="6">
    <source>
        <dbReference type="ARBA" id="ARBA00022927"/>
    </source>
</evidence>
<name>A0ABN7SDB7_OIKDI</name>